<feature type="domain" description="AB hydrolase-1" evidence="3">
    <location>
        <begin position="39"/>
        <end position="320"/>
    </location>
</feature>
<dbReference type="OMA" id="QHIGTEL"/>
<dbReference type="PRINTS" id="PR00412">
    <property type="entry name" value="EPOXHYDRLASE"/>
</dbReference>
<dbReference type="Proteomes" id="UP000006514">
    <property type="component" value="Unassembled WGS sequence"/>
</dbReference>
<dbReference type="InterPro" id="IPR000073">
    <property type="entry name" value="AB_hydrolase_1"/>
</dbReference>
<evidence type="ECO:0000256" key="2">
    <source>
        <dbReference type="ARBA" id="ARBA00038334"/>
    </source>
</evidence>
<gene>
    <name evidence="4" type="ORF">AURDEDRAFT_117569</name>
</gene>
<keyword evidence="1 4" id="KW-0378">Hydrolase</keyword>
<keyword evidence="5" id="KW-1185">Reference proteome</keyword>
<reference evidence="5" key="1">
    <citation type="journal article" date="2012" name="Science">
        <title>The Paleozoic origin of enzymatic lignin decomposition reconstructed from 31 fungal genomes.</title>
        <authorList>
            <person name="Floudas D."/>
            <person name="Binder M."/>
            <person name="Riley R."/>
            <person name="Barry K."/>
            <person name="Blanchette R.A."/>
            <person name="Henrissat B."/>
            <person name="Martinez A.T."/>
            <person name="Otillar R."/>
            <person name="Spatafora J.W."/>
            <person name="Yadav J.S."/>
            <person name="Aerts A."/>
            <person name="Benoit I."/>
            <person name="Boyd A."/>
            <person name="Carlson A."/>
            <person name="Copeland A."/>
            <person name="Coutinho P.M."/>
            <person name="de Vries R.P."/>
            <person name="Ferreira P."/>
            <person name="Findley K."/>
            <person name="Foster B."/>
            <person name="Gaskell J."/>
            <person name="Glotzer D."/>
            <person name="Gorecki P."/>
            <person name="Heitman J."/>
            <person name="Hesse C."/>
            <person name="Hori C."/>
            <person name="Igarashi K."/>
            <person name="Jurgens J.A."/>
            <person name="Kallen N."/>
            <person name="Kersten P."/>
            <person name="Kohler A."/>
            <person name="Kuees U."/>
            <person name="Kumar T.K.A."/>
            <person name="Kuo A."/>
            <person name="LaButti K."/>
            <person name="Larrondo L.F."/>
            <person name="Lindquist E."/>
            <person name="Ling A."/>
            <person name="Lombard V."/>
            <person name="Lucas S."/>
            <person name="Lundell T."/>
            <person name="Martin R."/>
            <person name="McLaughlin D.J."/>
            <person name="Morgenstern I."/>
            <person name="Morin E."/>
            <person name="Murat C."/>
            <person name="Nagy L.G."/>
            <person name="Nolan M."/>
            <person name="Ohm R.A."/>
            <person name="Patyshakuliyeva A."/>
            <person name="Rokas A."/>
            <person name="Ruiz-Duenas F.J."/>
            <person name="Sabat G."/>
            <person name="Salamov A."/>
            <person name="Samejima M."/>
            <person name="Schmutz J."/>
            <person name="Slot J.C."/>
            <person name="St John F."/>
            <person name="Stenlid J."/>
            <person name="Sun H."/>
            <person name="Sun S."/>
            <person name="Syed K."/>
            <person name="Tsang A."/>
            <person name="Wiebenga A."/>
            <person name="Young D."/>
            <person name="Pisabarro A."/>
            <person name="Eastwood D.C."/>
            <person name="Martin F."/>
            <person name="Cullen D."/>
            <person name="Grigoriev I.V."/>
            <person name="Hibbett D.S."/>
        </authorList>
    </citation>
    <scope>NUCLEOTIDE SEQUENCE [LARGE SCALE GENOMIC DNA]</scope>
    <source>
        <strain evidence="5">TFB10046</strain>
    </source>
</reference>
<dbReference type="AlphaFoldDB" id="J0D747"/>
<comment type="similarity">
    <text evidence="2">Belongs to the AB hydrolase superfamily. Epoxide hydrolase family.</text>
</comment>
<dbReference type="Gene3D" id="3.40.50.1820">
    <property type="entry name" value="alpha/beta hydrolase"/>
    <property type="match status" value="1"/>
</dbReference>
<dbReference type="OrthoDB" id="408373at2759"/>
<dbReference type="InterPro" id="IPR000639">
    <property type="entry name" value="Epox_hydrolase-like"/>
</dbReference>
<accession>J0D747</accession>
<evidence type="ECO:0000313" key="5">
    <source>
        <dbReference type="Proteomes" id="UP000006514"/>
    </source>
</evidence>
<evidence type="ECO:0000256" key="1">
    <source>
        <dbReference type="ARBA" id="ARBA00022801"/>
    </source>
</evidence>
<dbReference type="Pfam" id="PF00561">
    <property type="entry name" value="Abhydrolase_1"/>
    <property type="match status" value="1"/>
</dbReference>
<dbReference type="KEGG" id="adl:AURDEDRAFT_117569"/>
<dbReference type="InterPro" id="IPR029058">
    <property type="entry name" value="AB_hydrolase_fold"/>
</dbReference>
<proteinExistence type="inferred from homology"/>
<dbReference type="InParanoid" id="J0D747"/>
<sequence>MTVAQFEDKYGAFYKTHTTSRGLKYRFLHVPAAAPHDTTLLWLHGFPSSIYEWRHQLDHFHAKGYGLVAPDMLGYGGTDKPTDAALYTHNAMARDVLDIIESLHPAKKPVAIAHDWGGALLGRIVDLYKDHFAAFAFFGVGYMPPNPAPFDLDAVLAYLKSTTGKEIFAYWDFMASDGADKVIEQNFESMLDLLHPADMPGVWGDVLMQRGQIEVFLTQHKRVPRATYITDEGFDAMRANLAGGLRAPLNWYAATVRGHNNADDLSLATQPPTTVAQPVFYAACQRDPVSSPAVGLPSLRALAADLTVAEFAAGHWVYLELPDALNAELDRWLESKVLTA</sequence>
<protein>
    <submittedName>
        <fullName evidence="4">Alpha/beta-hydrolase</fullName>
    </submittedName>
</protein>
<name>J0D747_AURST</name>
<dbReference type="SUPFAM" id="SSF53474">
    <property type="entry name" value="alpha/beta-Hydrolases"/>
    <property type="match status" value="1"/>
</dbReference>
<dbReference type="EMBL" id="JH687920">
    <property type="protein sequence ID" value="EJD34801.1"/>
    <property type="molecule type" value="Genomic_DNA"/>
</dbReference>
<dbReference type="GO" id="GO:0016787">
    <property type="term" value="F:hydrolase activity"/>
    <property type="evidence" value="ECO:0007669"/>
    <property type="project" value="UniProtKB-KW"/>
</dbReference>
<organism evidence="4 5">
    <name type="scientific">Auricularia subglabra (strain TFB-10046 / SS5)</name>
    <name type="common">White-rot fungus</name>
    <name type="synonym">Auricularia delicata (strain TFB10046)</name>
    <dbReference type="NCBI Taxonomy" id="717982"/>
    <lineage>
        <taxon>Eukaryota</taxon>
        <taxon>Fungi</taxon>
        <taxon>Dikarya</taxon>
        <taxon>Basidiomycota</taxon>
        <taxon>Agaricomycotina</taxon>
        <taxon>Agaricomycetes</taxon>
        <taxon>Auriculariales</taxon>
        <taxon>Auriculariaceae</taxon>
        <taxon>Auricularia</taxon>
    </lineage>
</organism>
<dbReference type="PANTHER" id="PTHR43329">
    <property type="entry name" value="EPOXIDE HYDROLASE"/>
    <property type="match status" value="1"/>
</dbReference>
<evidence type="ECO:0000313" key="4">
    <source>
        <dbReference type="EMBL" id="EJD34801.1"/>
    </source>
</evidence>
<evidence type="ECO:0000259" key="3">
    <source>
        <dbReference type="Pfam" id="PF00561"/>
    </source>
</evidence>
<dbReference type="eggNOG" id="KOG4178">
    <property type="taxonomic scope" value="Eukaryota"/>
</dbReference>